<dbReference type="InterPro" id="IPR002938">
    <property type="entry name" value="FAD-bd"/>
</dbReference>
<dbReference type="Pfam" id="PF01494">
    <property type="entry name" value="FAD_binding_3"/>
    <property type="match status" value="1"/>
</dbReference>
<feature type="domain" description="FAD-binding" evidence="3">
    <location>
        <begin position="7"/>
        <end position="361"/>
    </location>
</feature>
<proteinExistence type="predicted"/>
<keyword evidence="5" id="KW-1185">Reference proteome</keyword>
<evidence type="ECO:0000313" key="5">
    <source>
        <dbReference type="Proteomes" id="UP000662857"/>
    </source>
</evidence>
<dbReference type="AlphaFoldDB" id="A0A895YM42"/>
<accession>A0A895YM42</accession>
<dbReference type="PRINTS" id="PR00420">
    <property type="entry name" value="RNGMNOXGNASE"/>
</dbReference>
<evidence type="ECO:0000256" key="2">
    <source>
        <dbReference type="ARBA" id="ARBA00023033"/>
    </source>
</evidence>
<organism evidence="4 5">
    <name type="scientific">Natronosporangium hydrolyticum</name>
    <dbReference type="NCBI Taxonomy" id="2811111"/>
    <lineage>
        <taxon>Bacteria</taxon>
        <taxon>Bacillati</taxon>
        <taxon>Actinomycetota</taxon>
        <taxon>Actinomycetes</taxon>
        <taxon>Micromonosporales</taxon>
        <taxon>Micromonosporaceae</taxon>
        <taxon>Natronosporangium</taxon>
    </lineage>
</organism>
<dbReference type="GO" id="GO:0071949">
    <property type="term" value="F:FAD binding"/>
    <property type="evidence" value="ECO:0007669"/>
    <property type="project" value="InterPro"/>
</dbReference>
<reference evidence="4" key="1">
    <citation type="submission" date="2021-02" db="EMBL/GenBank/DDBJ databases">
        <title>Natrosporangium hydrolyticum gen. nov., sp. nov, a haloalkaliphilic actinobacterium from a soda solonchak soil.</title>
        <authorList>
            <person name="Sorokin D.Y."/>
            <person name="Khijniak T.V."/>
            <person name="Zakharycheva A.P."/>
            <person name="Boueva O.V."/>
            <person name="Ariskina E.V."/>
            <person name="Hahnke R.L."/>
            <person name="Bunk B."/>
            <person name="Sproer C."/>
            <person name="Schumann P."/>
            <person name="Evtushenko L.I."/>
            <person name="Kublanov I.V."/>
        </authorList>
    </citation>
    <scope>NUCLEOTIDE SEQUENCE</scope>
    <source>
        <strain evidence="4">DSM 106523</strain>
    </source>
</reference>
<dbReference type="Proteomes" id="UP000662857">
    <property type="component" value="Chromosome"/>
</dbReference>
<dbReference type="InterPro" id="IPR036188">
    <property type="entry name" value="FAD/NAD-bd_sf"/>
</dbReference>
<dbReference type="PANTHER" id="PTHR13789">
    <property type="entry name" value="MONOOXYGENASE"/>
    <property type="match status" value="1"/>
</dbReference>
<evidence type="ECO:0000259" key="3">
    <source>
        <dbReference type="Pfam" id="PF01494"/>
    </source>
</evidence>
<evidence type="ECO:0000256" key="1">
    <source>
        <dbReference type="ARBA" id="ARBA00023002"/>
    </source>
</evidence>
<name>A0A895YM42_9ACTN</name>
<dbReference type="GO" id="GO:0004497">
    <property type="term" value="F:monooxygenase activity"/>
    <property type="evidence" value="ECO:0007669"/>
    <property type="project" value="UniProtKB-KW"/>
</dbReference>
<protein>
    <submittedName>
        <fullName evidence="4">FAD-dependent monooxygenase</fullName>
    </submittedName>
</protein>
<gene>
    <name evidence="4" type="ORF">JQS43_08930</name>
</gene>
<dbReference type="InterPro" id="IPR050493">
    <property type="entry name" value="FAD-dep_Monooxygenase_BioMet"/>
</dbReference>
<dbReference type="RefSeq" id="WP_239678598.1">
    <property type="nucleotide sequence ID" value="NZ_CP070499.1"/>
</dbReference>
<dbReference type="PANTHER" id="PTHR13789:SF309">
    <property type="entry name" value="PUTATIVE (AFU_ORTHOLOGUE AFUA_6G14510)-RELATED"/>
    <property type="match status" value="1"/>
</dbReference>
<dbReference type="SUPFAM" id="SSF51905">
    <property type="entry name" value="FAD/NAD(P)-binding domain"/>
    <property type="match status" value="1"/>
</dbReference>
<dbReference type="KEGG" id="nhy:JQS43_08930"/>
<dbReference type="EMBL" id="CP070499">
    <property type="protein sequence ID" value="QSB16383.1"/>
    <property type="molecule type" value="Genomic_DNA"/>
</dbReference>
<sequence>MASTRSAVVVGAGIAGLAVAGALAGTGWRVTLLERQDRLRAAPTAMLLWPSGVQALQALGLASGLDAIATPVPDRGLRRPDGRWLVEPDPASDRGSAQLVHAEDLHDALVAGLSDRVELRTGVRVRGVAPGATAAVTDGDQTWGADLVVAADGVDSVLRERVAPRCRTVSAGATAWRAMIPWFRAPELPPDLAAGGLTISAGGPATGGYQFFMASLGRRGAAGAGSRGGRYWRATVVGAPRPEPPETQLTLLRRWFAGWHEPVGELLAATEPGDLVQQELRTVHPMPPRYATALGAGALALLGDAGHSLPEHLGFGGCLALEDAATLVAKVQGAAPGAPLQTAVAAYSAARRPRLAQVQRRSRRLAATGPVARLGLVQARRRDQAVAATTSWQPPMAADPS</sequence>
<dbReference type="Gene3D" id="3.50.50.60">
    <property type="entry name" value="FAD/NAD(P)-binding domain"/>
    <property type="match status" value="1"/>
</dbReference>
<keyword evidence="1" id="KW-0560">Oxidoreductase</keyword>
<evidence type="ECO:0000313" key="4">
    <source>
        <dbReference type="EMBL" id="QSB16383.1"/>
    </source>
</evidence>
<keyword evidence="2 4" id="KW-0503">Monooxygenase</keyword>